<dbReference type="InterPro" id="IPR008160">
    <property type="entry name" value="Collagen"/>
</dbReference>
<feature type="compositionally biased region" description="Low complexity" evidence="6">
    <location>
        <begin position="396"/>
        <end position="416"/>
    </location>
</feature>
<feature type="compositionally biased region" description="Low complexity" evidence="6">
    <location>
        <begin position="329"/>
        <end position="338"/>
    </location>
</feature>
<dbReference type="Pfam" id="PF01391">
    <property type="entry name" value="Collagen"/>
    <property type="match status" value="3"/>
</dbReference>
<dbReference type="PANTHER" id="PTHR37456:SF6">
    <property type="entry name" value="COLLAGEN ALPHA-1(XXIII) CHAIN-LIKE ISOFORM X2"/>
    <property type="match status" value="1"/>
</dbReference>
<dbReference type="Gene3D" id="3.40.50.410">
    <property type="entry name" value="von Willebrand factor, type A domain"/>
    <property type="match status" value="1"/>
</dbReference>
<dbReference type="AlphaFoldDB" id="A0A9D4B2U0"/>
<feature type="region of interest" description="Disordered" evidence="6">
    <location>
        <begin position="1209"/>
        <end position="1230"/>
    </location>
</feature>
<evidence type="ECO:0000256" key="1">
    <source>
        <dbReference type="ARBA" id="ARBA00004498"/>
    </source>
</evidence>
<dbReference type="OrthoDB" id="4473401at2759"/>
<keyword evidence="5" id="KW-0379">Hydroxylation</keyword>
<feature type="region of interest" description="Disordered" evidence="6">
    <location>
        <begin position="239"/>
        <end position="271"/>
    </location>
</feature>
<dbReference type="InterPro" id="IPR002035">
    <property type="entry name" value="VWF_A"/>
</dbReference>
<evidence type="ECO:0000256" key="5">
    <source>
        <dbReference type="ARBA" id="ARBA00023278"/>
    </source>
</evidence>
<dbReference type="Pfam" id="PF00014">
    <property type="entry name" value="Kunitz_BPTI"/>
    <property type="match status" value="2"/>
</dbReference>
<evidence type="ECO:0000313" key="11">
    <source>
        <dbReference type="Proteomes" id="UP000827986"/>
    </source>
</evidence>
<dbReference type="InterPro" id="IPR050938">
    <property type="entry name" value="Collagen_Structural_Proteins"/>
</dbReference>
<feature type="signal peptide" evidence="7">
    <location>
        <begin position="1"/>
        <end position="25"/>
    </location>
</feature>
<gene>
    <name evidence="10" type="ORF">KIL84_012008</name>
</gene>
<dbReference type="FunFam" id="4.10.410.10:FF:000020">
    <property type="entry name" value="Collagen, type VI, alpha 3"/>
    <property type="match status" value="2"/>
</dbReference>
<keyword evidence="7" id="KW-0732">Signal</keyword>
<evidence type="ECO:0000259" key="8">
    <source>
        <dbReference type="PROSITE" id="PS50234"/>
    </source>
</evidence>
<reference evidence="10" key="1">
    <citation type="submission" date="2021-09" db="EMBL/GenBank/DDBJ databases">
        <title>The genome of Mauremys mutica provides insights into the evolution of semi-aquatic lifestyle.</title>
        <authorList>
            <person name="Gong S."/>
            <person name="Gao Y."/>
        </authorList>
    </citation>
    <scope>NUCLEOTIDE SEQUENCE</scope>
    <source>
        <strain evidence="10">MM-2020</strain>
        <tissue evidence="10">Muscle</tissue>
    </source>
</reference>
<feature type="compositionally biased region" description="Basic and acidic residues" evidence="6">
    <location>
        <begin position="516"/>
        <end position="528"/>
    </location>
</feature>
<evidence type="ECO:0000256" key="2">
    <source>
        <dbReference type="ARBA" id="ARBA00022530"/>
    </source>
</evidence>
<dbReference type="Gene3D" id="4.10.410.10">
    <property type="entry name" value="Pancreatic trypsin inhibitor Kunitz domain"/>
    <property type="match status" value="2"/>
</dbReference>
<comment type="caution">
    <text evidence="10">The sequence shown here is derived from an EMBL/GenBank/DDBJ whole genome shotgun (WGS) entry which is preliminary data.</text>
</comment>
<evidence type="ECO:0000256" key="6">
    <source>
        <dbReference type="SAM" id="MobiDB-lite"/>
    </source>
</evidence>
<dbReference type="GO" id="GO:0005581">
    <property type="term" value="C:collagen trimer"/>
    <property type="evidence" value="ECO:0007669"/>
    <property type="project" value="UniProtKB-KW"/>
</dbReference>
<evidence type="ECO:0008006" key="12">
    <source>
        <dbReference type="Google" id="ProtNLM"/>
    </source>
</evidence>
<evidence type="ECO:0000256" key="3">
    <source>
        <dbReference type="ARBA" id="ARBA00023119"/>
    </source>
</evidence>
<feature type="domain" description="BPTI/Kunitz inhibitor" evidence="9">
    <location>
        <begin position="1147"/>
        <end position="1198"/>
    </location>
</feature>
<dbReference type="InterPro" id="IPR036880">
    <property type="entry name" value="Kunitz_BPTI_sf"/>
</dbReference>
<dbReference type="CDD" id="cd22635">
    <property type="entry name" value="Kunitz_papilin"/>
    <property type="match status" value="1"/>
</dbReference>
<dbReference type="EMBL" id="JAHDVG010000474">
    <property type="protein sequence ID" value="KAH1178306.1"/>
    <property type="molecule type" value="Genomic_DNA"/>
</dbReference>
<feature type="domain" description="BPTI/Kunitz inhibitor" evidence="9">
    <location>
        <begin position="1075"/>
        <end position="1126"/>
    </location>
</feature>
<organism evidence="10 11">
    <name type="scientific">Mauremys mutica</name>
    <name type="common">yellowpond turtle</name>
    <dbReference type="NCBI Taxonomy" id="74926"/>
    <lineage>
        <taxon>Eukaryota</taxon>
        <taxon>Metazoa</taxon>
        <taxon>Chordata</taxon>
        <taxon>Craniata</taxon>
        <taxon>Vertebrata</taxon>
        <taxon>Euteleostomi</taxon>
        <taxon>Archelosauria</taxon>
        <taxon>Testudinata</taxon>
        <taxon>Testudines</taxon>
        <taxon>Cryptodira</taxon>
        <taxon>Durocryptodira</taxon>
        <taxon>Testudinoidea</taxon>
        <taxon>Geoemydidae</taxon>
        <taxon>Geoemydinae</taxon>
        <taxon>Mauremys</taxon>
    </lineage>
</organism>
<dbReference type="GO" id="GO:0004867">
    <property type="term" value="F:serine-type endopeptidase inhibitor activity"/>
    <property type="evidence" value="ECO:0007669"/>
    <property type="project" value="InterPro"/>
</dbReference>
<dbReference type="PROSITE" id="PS50234">
    <property type="entry name" value="VWFA"/>
    <property type="match status" value="1"/>
</dbReference>
<dbReference type="SMART" id="SM00131">
    <property type="entry name" value="KU"/>
    <property type="match status" value="2"/>
</dbReference>
<dbReference type="SUPFAM" id="SSF57362">
    <property type="entry name" value="BPTI-like"/>
    <property type="match status" value="2"/>
</dbReference>
<keyword evidence="4" id="KW-1015">Disulfide bond</keyword>
<dbReference type="CDD" id="cd01450">
    <property type="entry name" value="vWFA_subfamily_ECM"/>
    <property type="match status" value="1"/>
</dbReference>
<dbReference type="InterPro" id="IPR002223">
    <property type="entry name" value="Kunitz_BPTI"/>
</dbReference>
<accession>A0A9D4B2U0</accession>
<keyword evidence="2" id="KW-0272">Extracellular matrix</keyword>
<evidence type="ECO:0000256" key="4">
    <source>
        <dbReference type="ARBA" id="ARBA00023157"/>
    </source>
</evidence>
<feature type="region of interest" description="Disordered" evidence="6">
    <location>
        <begin position="1030"/>
        <end position="1055"/>
    </location>
</feature>
<protein>
    <recommendedName>
        <fullName evidence="12">Collagen alpha-6(VI) chain</fullName>
    </recommendedName>
</protein>
<dbReference type="PROSITE" id="PS00280">
    <property type="entry name" value="BPTI_KUNITZ_1"/>
    <property type="match status" value="2"/>
</dbReference>
<feature type="region of interest" description="Disordered" evidence="6">
    <location>
        <begin position="288"/>
        <end position="554"/>
    </location>
</feature>
<dbReference type="InterPro" id="IPR020901">
    <property type="entry name" value="Prtase_inh_Kunz-CS"/>
</dbReference>
<evidence type="ECO:0000256" key="7">
    <source>
        <dbReference type="SAM" id="SignalP"/>
    </source>
</evidence>
<proteinExistence type="predicted"/>
<dbReference type="InterPro" id="IPR036465">
    <property type="entry name" value="vWFA_dom_sf"/>
</dbReference>
<dbReference type="PANTHER" id="PTHR37456">
    <property type="entry name" value="SI:CH211-266K2.1"/>
    <property type="match status" value="1"/>
</dbReference>
<dbReference type="SUPFAM" id="SSF53300">
    <property type="entry name" value="vWA-like"/>
    <property type="match status" value="3"/>
</dbReference>
<dbReference type="Pfam" id="PF00092">
    <property type="entry name" value="VWA"/>
    <property type="match status" value="1"/>
</dbReference>
<name>A0A9D4B2U0_9SAUR</name>
<evidence type="ECO:0000313" key="10">
    <source>
        <dbReference type="EMBL" id="KAH1178306.1"/>
    </source>
</evidence>
<keyword evidence="3" id="KW-0176">Collagen</keyword>
<keyword evidence="11" id="KW-1185">Reference proteome</keyword>
<dbReference type="SMART" id="SM00327">
    <property type="entry name" value="VWA"/>
    <property type="match status" value="2"/>
</dbReference>
<comment type="subcellular location">
    <subcellularLocation>
        <location evidence="1">Secreted</location>
        <location evidence="1">Extracellular space</location>
        <location evidence="1">Extracellular matrix</location>
    </subcellularLocation>
</comment>
<evidence type="ECO:0000259" key="9">
    <source>
        <dbReference type="PROSITE" id="PS50279"/>
    </source>
</evidence>
<dbReference type="PROSITE" id="PS50279">
    <property type="entry name" value="BPTI_KUNITZ_2"/>
    <property type="match status" value="2"/>
</dbReference>
<dbReference type="CDD" id="cd22631">
    <property type="entry name" value="Kunitz_collagen_alpha6_VI-like"/>
    <property type="match status" value="1"/>
</dbReference>
<feature type="chain" id="PRO_5038658191" description="Collagen alpha-6(VI) chain" evidence="7">
    <location>
        <begin position="26"/>
        <end position="1230"/>
    </location>
</feature>
<feature type="domain" description="VWFA" evidence="8">
    <location>
        <begin position="593"/>
        <end position="778"/>
    </location>
</feature>
<feature type="compositionally biased region" description="Gly residues" evidence="6">
    <location>
        <begin position="503"/>
        <end position="512"/>
    </location>
</feature>
<keyword evidence="2" id="KW-0964">Secreted</keyword>
<dbReference type="Proteomes" id="UP000827986">
    <property type="component" value="Unassembled WGS sequence"/>
</dbReference>
<dbReference type="PRINTS" id="PR00759">
    <property type="entry name" value="BASICPTASE"/>
</dbReference>
<sequence>MQGMVLFKRWLALFLLAVGAGGAQSQDTGICPLHLLVGLDVTDYQQSSLHQYLEGIIWELFSLTRVSCAQLNVTLSIQSVDQGGEVLFRARLAKYQHDILQQLRVVHAFRRTYLNQPSLHRLLEMNRGLPESNKVVLLFTDGLDDDVRKLEEMSAALRVQGQLDALVTIAMNNATNLEELQLIEFGRRFRHSQQLSMESPEIGSVLAQELLAVSERKCCHPCPCTCIGLPGLRGPLGIPGRKGRKGAKGLVGDHGHYGHSGEQGLRGLPGSWGTQGCPGQCGPKGLMGYPGEQGAPGEAGYDGIPGEKGEAGPFGNPGTRGSRGRQGRKGSLGLRGDAGPPGPPGDAGNPGRSSTERGAPGRKGERGTQGDSGPEGSPGPPGSQGPTADPSTCLKGQKGAQGRRGIAGAPGAAGEKGYQGAQGLRDLRGTKGIAGHPGCRGAQGLSGDVGSPGNTGPAGHQGEKGQAGGRGEKGNAGSLGPKGALGDNGCDKRGSPGRKGPKGSRGGHGDPGAQGERGDKGARGDKGWKGLRGSRGPLGRKGDQGLHGSVGPPGEMGLRGLPGVPLFTPCELIASVRERCDPDSLACPLFPTELALVVETSANVTPAEFGRMKDALAFLLRDLRISQGNCPAGARVALLSYASTPTYLLRFTDMQTKGLLLRLVGDLSYVHSTQRGRLAAAMRFVGRNTFKRVRPALLGRKVAVFLTSGRGQAQEGIGKVALEYVALGIVPVVVTFSSVPVVEQAFQMDETFRVVQLPAADSSRDVEALREAVFLCTLCFDICKPGNCTKEPLLQNPLGLDLDLVLLVDNSPLALPVGSLGRVAHLFSSILDHLKISPRPELPDSGARVSLVLTGPSRAHLASGEVLWEFPFTQHGSRERIKEHLQLSLAAREAAMPASQVMEWTLRQAFRESPSHKLRVLFAVVTRETDLWDQETLPELSRFAQCGAFAMFILALGPDGAGKQEGIVPEPLAFPAWRYHFLRLGSVQEPEMEYAERMVLGFLRNLLVESRRRPLERTSAWCELELSPTNPSATLPPPVSPDRVSKPGALPQDGMEAATISPSEVRGVVDSEDPCFLGKDSGVKCTDYSLLWYYRVDMGSCNRFWYGGCGGNANRFNSEQDCIRVCIDRSTHAAGLGEEKNLTQAVCLEDRDTGPCHSFALKWFFNKTQPARCTPFWYGGCEGNRNRFETRELCESTCLPLAGQMLRQQSAGESVQADESRPGCASGADV</sequence>